<dbReference type="PROSITE" id="PS01097">
    <property type="entry name" value="HUPF_HYPC"/>
    <property type="match status" value="1"/>
</dbReference>
<dbReference type="GO" id="GO:0051604">
    <property type="term" value="P:protein maturation"/>
    <property type="evidence" value="ECO:0007669"/>
    <property type="project" value="TreeGrafter"/>
</dbReference>
<dbReference type="NCBIfam" id="TIGR00074">
    <property type="entry name" value="hypC_hupF"/>
    <property type="match status" value="1"/>
</dbReference>
<dbReference type="InterPro" id="IPR019812">
    <property type="entry name" value="Hydgase_assmbl_chp_CS"/>
</dbReference>
<dbReference type="Gene3D" id="2.30.30.140">
    <property type="match status" value="1"/>
</dbReference>
<dbReference type="SUPFAM" id="SSF159127">
    <property type="entry name" value="HupF/HypC-like"/>
    <property type="match status" value="1"/>
</dbReference>
<dbReference type="PANTHER" id="PTHR35177:SF2">
    <property type="entry name" value="HYDROGENASE MATURATION FACTOR HYBG"/>
    <property type="match status" value="1"/>
</dbReference>
<protein>
    <submittedName>
        <fullName evidence="2">HypC/HybG/HupF family hydrogenase formation chaperone</fullName>
    </submittedName>
</protein>
<name>A0A7V0QRE9_UNCAE</name>
<dbReference type="Proteomes" id="UP000885660">
    <property type="component" value="Unassembled WGS sequence"/>
</dbReference>
<proteinExistence type="inferred from homology"/>
<gene>
    <name evidence="2" type="ORF">ENG47_05560</name>
</gene>
<dbReference type="GO" id="GO:1902670">
    <property type="term" value="F:carbon dioxide binding"/>
    <property type="evidence" value="ECO:0007669"/>
    <property type="project" value="TreeGrafter"/>
</dbReference>
<evidence type="ECO:0000256" key="1">
    <source>
        <dbReference type="ARBA" id="ARBA00006018"/>
    </source>
</evidence>
<comment type="caution">
    <text evidence="2">The sequence shown here is derived from an EMBL/GenBank/DDBJ whole genome shotgun (WGS) entry which is preliminary data.</text>
</comment>
<accession>A0A7V0QRE9</accession>
<reference evidence="2" key="1">
    <citation type="journal article" date="2020" name="mSystems">
        <title>Genome- and Community-Level Interaction Insights into Carbon Utilization and Element Cycling Functions of Hydrothermarchaeota in Hydrothermal Sediment.</title>
        <authorList>
            <person name="Zhou Z."/>
            <person name="Liu Y."/>
            <person name="Xu W."/>
            <person name="Pan J."/>
            <person name="Luo Z.H."/>
            <person name="Li M."/>
        </authorList>
    </citation>
    <scope>NUCLEOTIDE SEQUENCE [LARGE SCALE GENOMIC DNA]</scope>
    <source>
        <strain evidence="2">HyVt-219</strain>
    </source>
</reference>
<dbReference type="Pfam" id="PF01455">
    <property type="entry name" value="HupF_HypC"/>
    <property type="match status" value="1"/>
</dbReference>
<dbReference type="PRINTS" id="PR00445">
    <property type="entry name" value="HUPFHYPC"/>
</dbReference>
<dbReference type="PANTHER" id="PTHR35177">
    <property type="entry name" value="HYDROGENASE MATURATION FACTOR HYBG"/>
    <property type="match status" value="1"/>
</dbReference>
<organism evidence="2">
    <name type="scientific">Aerophobetes bacterium</name>
    <dbReference type="NCBI Taxonomy" id="2030807"/>
    <lineage>
        <taxon>Bacteria</taxon>
        <taxon>Candidatus Aerophobota</taxon>
    </lineage>
</organism>
<dbReference type="EMBL" id="DRBC01000337">
    <property type="protein sequence ID" value="HDN85200.1"/>
    <property type="molecule type" value="Genomic_DNA"/>
</dbReference>
<dbReference type="InterPro" id="IPR001109">
    <property type="entry name" value="Hydrogenase_HupF/HypC"/>
</dbReference>
<dbReference type="AlphaFoldDB" id="A0A7V0QRE9"/>
<evidence type="ECO:0000313" key="2">
    <source>
        <dbReference type="EMBL" id="HDN85200.1"/>
    </source>
</evidence>
<comment type="similarity">
    <text evidence="1">Belongs to the HupF/HypC family.</text>
</comment>
<sequence length="67" mass="7344">MCLAIPVKLTSIEGNIGWVEIGGIKRKVSLVLLPDAQVGDYILIHAGFAISKVEEKEAQELFDLLHI</sequence>
<dbReference type="GO" id="GO:0005506">
    <property type="term" value="F:iron ion binding"/>
    <property type="evidence" value="ECO:0007669"/>
    <property type="project" value="TreeGrafter"/>
</dbReference>